<sequence>MNNVLYPYYSIKLWTDSAIFLIITFLLILLTLFSNNQPFGIILAFFLIVLTKNRIKRTIKNLYRNLKNQPAIELTGAYFFDHINNIKIYWHNIDKLSVISIRGNTYVNFILKDKIEYAKQLDGFLSKILFKLPNPEEIAIKTEISLVKGRNEDIYNSIYKFREAKKLYNFQTNNSTKPA</sequence>
<evidence type="ECO:0000313" key="3">
    <source>
        <dbReference type="Proteomes" id="UP000319267"/>
    </source>
</evidence>
<keyword evidence="1" id="KW-1133">Transmembrane helix</keyword>
<keyword evidence="1" id="KW-0812">Transmembrane</keyword>
<reference evidence="2 3" key="1">
    <citation type="submission" date="2017-05" db="EMBL/GenBank/DDBJ databases">
        <authorList>
            <person name="Varghese N."/>
            <person name="Submissions S."/>
        </authorList>
    </citation>
    <scope>NUCLEOTIDE SEQUENCE [LARGE SCALE GENOMIC DNA]</scope>
    <source>
        <strain evidence="2 3">DSM 29982</strain>
    </source>
</reference>
<keyword evidence="3" id="KW-1185">Reference proteome</keyword>
<dbReference type="AlphaFoldDB" id="A0A521F0D1"/>
<evidence type="ECO:0000313" key="2">
    <source>
        <dbReference type="EMBL" id="SMO89161.1"/>
    </source>
</evidence>
<dbReference type="EMBL" id="FXTQ01000005">
    <property type="protein sequence ID" value="SMO89161.1"/>
    <property type="molecule type" value="Genomic_DNA"/>
</dbReference>
<keyword evidence="1" id="KW-0472">Membrane</keyword>
<name>A0A521F0D1_9FLAO</name>
<evidence type="ECO:0000256" key="1">
    <source>
        <dbReference type="SAM" id="Phobius"/>
    </source>
</evidence>
<gene>
    <name evidence="2" type="ORF">SAMN06265220_105317</name>
</gene>
<protein>
    <submittedName>
        <fullName evidence="2">Uncharacterized protein</fullName>
    </submittedName>
</protein>
<proteinExistence type="predicted"/>
<dbReference type="Proteomes" id="UP000319267">
    <property type="component" value="Unassembled WGS sequence"/>
</dbReference>
<accession>A0A521F0D1</accession>
<organism evidence="2 3">
    <name type="scientific">Flavobacterium nitrogenifigens</name>
    <dbReference type="NCBI Taxonomy" id="1617283"/>
    <lineage>
        <taxon>Bacteria</taxon>
        <taxon>Pseudomonadati</taxon>
        <taxon>Bacteroidota</taxon>
        <taxon>Flavobacteriia</taxon>
        <taxon>Flavobacteriales</taxon>
        <taxon>Flavobacteriaceae</taxon>
        <taxon>Flavobacterium</taxon>
    </lineage>
</organism>
<feature type="transmembrane region" description="Helical" evidence="1">
    <location>
        <begin position="12"/>
        <end position="33"/>
    </location>
</feature>